<sequence>MISLLNFATALFFAMGIAVAGTATAQNMLPTGRTAAPIEDSVYPASYFPNTEILGEDEMRITALGTGMPNQTKAAVSISFYVELGNGDVFLFDVGTGSTGNLFSLRPDFSKIDKVFFSHLHVDHVGDFMGLHVGGWLSGRYTPLHIYGPSGSEDELGTKAYVEGMSKAYAWDLATRTGALPDEGAKLEVTEFDYMQENEIVYQDNGVTIRSWPAIHSLDGSVSYSLEWNGLKYVFGGDTYPNKWYVEYAKGADLASHEAFLPPDALAPYFGWDMTQATYVATRVHSEPAAFGKVMSAVEPRMALGYHSVLSPENYQAILEGVRATYDGPLTLARDLQVINVTKDQIVVREASVDDYALPPAVSDEYINAQRSKEKEPSDKVQAGKWDGYTPPPMPDQN</sequence>
<dbReference type="EMBL" id="CYUD01000014">
    <property type="protein sequence ID" value="CUK14574.1"/>
    <property type="molecule type" value="Genomic_DNA"/>
</dbReference>
<dbReference type="InterPro" id="IPR036866">
    <property type="entry name" value="RibonucZ/Hydroxyglut_hydro"/>
</dbReference>
<accession>A0A0P1IND8</accession>
<reference evidence="5" key="1">
    <citation type="submission" date="2015-09" db="EMBL/GenBank/DDBJ databases">
        <authorList>
            <person name="Rodrigo-Torres L."/>
            <person name="Arahal D.R."/>
        </authorList>
    </citation>
    <scope>NUCLEOTIDE SEQUENCE [LARGE SCALE GENOMIC DNA]</scope>
    <source>
        <strain evidence="5">CECT 5091</strain>
    </source>
</reference>
<dbReference type="EC" id="3.1.-.-" evidence="4"/>
<dbReference type="Gene3D" id="3.60.15.10">
    <property type="entry name" value="Ribonuclease Z/Hydroxyacylglutathione hydrolase-like"/>
    <property type="match status" value="1"/>
</dbReference>
<dbReference type="Pfam" id="PF23023">
    <property type="entry name" value="Anti-Pycsar_Apyc1"/>
    <property type="match status" value="1"/>
</dbReference>
<dbReference type="InterPro" id="IPR001279">
    <property type="entry name" value="Metallo-B-lactamas"/>
</dbReference>
<dbReference type="PANTHER" id="PTHR46018:SF2">
    <property type="entry name" value="ZINC PHOSPHODIESTERASE ELAC PROTEIN 1"/>
    <property type="match status" value="1"/>
</dbReference>
<dbReference type="OrthoDB" id="9803916at2"/>
<dbReference type="SUPFAM" id="SSF56281">
    <property type="entry name" value="Metallo-hydrolase/oxidoreductase"/>
    <property type="match status" value="1"/>
</dbReference>
<dbReference type="PANTHER" id="PTHR46018">
    <property type="entry name" value="ZINC PHOSPHODIESTERASE ELAC PROTEIN 1"/>
    <property type="match status" value="1"/>
</dbReference>
<feature type="domain" description="Metallo-beta-lactamase" evidence="3">
    <location>
        <begin position="76"/>
        <end position="264"/>
    </location>
</feature>
<evidence type="ECO:0000313" key="4">
    <source>
        <dbReference type="EMBL" id="CUK14574.1"/>
    </source>
</evidence>
<dbReference type="SMART" id="SM00849">
    <property type="entry name" value="Lactamase_B"/>
    <property type="match status" value="1"/>
</dbReference>
<gene>
    <name evidence="4" type="primary">rbn_3</name>
    <name evidence="4" type="ORF">RUE5091_03769</name>
</gene>
<dbReference type="AlphaFoldDB" id="A0A0P1IND8"/>
<dbReference type="RefSeq" id="WP_058283432.1">
    <property type="nucleotide sequence ID" value="NZ_CYUD01000014.1"/>
</dbReference>
<evidence type="ECO:0000313" key="5">
    <source>
        <dbReference type="Proteomes" id="UP000051260"/>
    </source>
</evidence>
<dbReference type="Proteomes" id="UP000051260">
    <property type="component" value="Unassembled WGS sequence"/>
</dbReference>
<proteinExistence type="predicted"/>
<keyword evidence="5" id="KW-1185">Reference proteome</keyword>
<feature type="signal peptide" evidence="2">
    <location>
        <begin position="1"/>
        <end position="25"/>
    </location>
</feature>
<feature type="chain" id="PRO_5006065451" evidence="2">
    <location>
        <begin position="26"/>
        <end position="398"/>
    </location>
</feature>
<name>A0A0P1IND8_9RHOB</name>
<dbReference type="NCBIfam" id="NF041257">
    <property type="entry name" value="GntH_guanitoxin"/>
    <property type="match status" value="1"/>
</dbReference>
<keyword evidence="2" id="KW-0732">Signal</keyword>
<dbReference type="STRING" id="1715692.RUE5091_03769"/>
<evidence type="ECO:0000256" key="1">
    <source>
        <dbReference type="SAM" id="MobiDB-lite"/>
    </source>
</evidence>
<evidence type="ECO:0000259" key="3">
    <source>
        <dbReference type="SMART" id="SM00849"/>
    </source>
</evidence>
<dbReference type="GO" id="GO:0042781">
    <property type="term" value="F:3'-tRNA processing endoribonuclease activity"/>
    <property type="evidence" value="ECO:0007669"/>
    <property type="project" value="TreeGrafter"/>
</dbReference>
<organism evidence="4 5">
    <name type="scientific">Ruegeria denitrificans</name>
    <dbReference type="NCBI Taxonomy" id="1715692"/>
    <lineage>
        <taxon>Bacteria</taxon>
        <taxon>Pseudomonadati</taxon>
        <taxon>Pseudomonadota</taxon>
        <taxon>Alphaproteobacteria</taxon>
        <taxon>Rhodobacterales</taxon>
        <taxon>Roseobacteraceae</taxon>
        <taxon>Ruegeria</taxon>
    </lineage>
</organism>
<evidence type="ECO:0000256" key="2">
    <source>
        <dbReference type="SAM" id="SignalP"/>
    </source>
</evidence>
<keyword evidence="4" id="KW-0378">Hydrolase</keyword>
<feature type="region of interest" description="Disordered" evidence="1">
    <location>
        <begin position="367"/>
        <end position="398"/>
    </location>
</feature>
<protein>
    <submittedName>
        <fullName evidence="4">Ribonuclease BN</fullName>
        <ecNumber evidence="4">3.1.-.-</ecNumber>
    </submittedName>
</protein>